<proteinExistence type="predicted"/>
<evidence type="ECO:0000313" key="4">
    <source>
        <dbReference type="Proteomes" id="UP001229421"/>
    </source>
</evidence>
<feature type="region of interest" description="Disordered" evidence="1">
    <location>
        <begin position="51"/>
        <end position="147"/>
    </location>
</feature>
<evidence type="ECO:0000313" key="3">
    <source>
        <dbReference type="EMBL" id="KAK1425891.1"/>
    </source>
</evidence>
<evidence type="ECO:0000256" key="2">
    <source>
        <dbReference type="SAM" id="SignalP"/>
    </source>
</evidence>
<comment type="caution">
    <text evidence="3">The sequence shown here is derived from an EMBL/GenBank/DDBJ whole genome shotgun (WGS) entry which is preliminary data.</text>
</comment>
<sequence length="147" mass="16364">MKTTTFDTKQVALLLALLIIHNVFFQADCASFQPHQGTAFFSRKRMLRKLPLAPPPPQIGQAPHYKLPCPPPPPPLPLSHARHIGQSFRMVRRGSPPAPNSSRPRNFRIFLSPPPPPPLPPPPPSPSRQIYRRSSKCNIAPPPLGWS</sequence>
<accession>A0AAD8KRK6</accession>
<keyword evidence="2" id="KW-0732">Signal</keyword>
<feature type="compositionally biased region" description="Pro residues" evidence="1">
    <location>
        <begin position="68"/>
        <end position="77"/>
    </location>
</feature>
<gene>
    <name evidence="3" type="ORF">QVD17_21253</name>
</gene>
<feature type="signal peptide" evidence="2">
    <location>
        <begin position="1"/>
        <end position="29"/>
    </location>
</feature>
<dbReference type="EMBL" id="JAUHHV010000005">
    <property type="protein sequence ID" value="KAK1425891.1"/>
    <property type="molecule type" value="Genomic_DNA"/>
</dbReference>
<organism evidence="3 4">
    <name type="scientific">Tagetes erecta</name>
    <name type="common">African marigold</name>
    <dbReference type="NCBI Taxonomy" id="13708"/>
    <lineage>
        <taxon>Eukaryota</taxon>
        <taxon>Viridiplantae</taxon>
        <taxon>Streptophyta</taxon>
        <taxon>Embryophyta</taxon>
        <taxon>Tracheophyta</taxon>
        <taxon>Spermatophyta</taxon>
        <taxon>Magnoliopsida</taxon>
        <taxon>eudicotyledons</taxon>
        <taxon>Gunneridae</taxon>
        <taxon>Pentapetalae</taxon>
        <taxon>asterids</taxon>
        <taxon>campanulids</taxon>
        <taxon>Asterales</taxon>
        <taxon>Asteraceae</taxon>
        <taxon>Asteroideae</taxon>
        <taxon>Heliantheae alliance</taxon>
        <taxon>Tageteae</taxon>
        <taxon>Tagetes</taxon>
    </lineage>
</organism>
<evidence type="ECO:0000256" key="1">
    <source>
        <dbReference type="SAM" id="MobiDB-lite"/>
    </source>
</evidence>
<reference evidence="3" key="1">
    <citation type="journal article" date="2023" name="bioRxiv">
        <title>Improved chromosome-level genome assembly for marigold (Tagetes erecta).</title>
        <authorList>
            <person name="Jiang F."/>
            <person name="Yuan L."/>
            <person name="Wang S."/>
            <person name="Wang H."/>
            <person name="Xu D."/>
            <person name="Wang A."/>
            <person name="Fan W."/>
        </authorList>
    </citation>
    <scope>NUCLEOTIDE SEQUENCE</scope>
    <source>
        <strain evidence="3">WSJ</strain>
        <tissue evidence="3">Leaf</tissue>
    </source>
</reference>
<keyword evidence="4" id="KW-1185">Reference proteome</keyword>
<name>A0AAD8KRK6_TARER</name>
<feature type="chain" id="PRO_5042221894" evidence="2">
    <location>
        <begin position="30"/>
        <end position="147"/>
    </location>
</feature>
<feature type="compositionally biased region" description="Pro residues" evidence="1">
    <location>
        <begin position="112"/>
        <end position="126"/>
    </location>
</feature>
<protein>
    <submittedName>
        <fullName evidence="3">Uncharacterized protein</fullName>
    </submittedName>
</protein>
<dbReference type="AlphaFoldDB" id="A0AAD8KRK6"/>
<dbReference type="Proteomes" id="UP001229421">
    <property type="component" value="Unassembled WGS sequence"/>
</dbReference>